<protein>
    <recommendedName>
        <fullName evidence="6">Autophagy-related protein 11</fullName>
    </recommendedName>
</protein>
<evidence type="ECO:0000259" key="10">
    <source>
        <dbReference type="Pfam" id="PF10377"/>
    </source>
</evidence>
<evidence type="ECO:0000256" key="1">
    <source>
        <dbReference type="ARBA" id="ARBA00009729"/>
    </source>
</evidence>
<feature type="domain" description="Autophagy protein ATG17-like" evidence="9">
    <location>
        <begin position="78"/>
        <end position="435"/>
    </location>
</feature>
<dbReference type="InterPro" id="IPR019460">
    <property type="entry name" value="Atg11_C"/>
</dbReference>
<evidence type="ECO:0000256" key="4">
    <source>
        <dbReference type="ARBA" id="ARBA00023006"/>
    </source>
</evidence>
<comment type="subunit">
    <text evidence="6">Homodimer.</text>
</comment>
<name>A0ABP9YTJ8_9FUNG</name>
<proteinExistence type="inferred from homology"/>
<keyword evidence="6" id="KW-0472">Membrane</keyword>
<dbReference type="PANTHER" id="PTHR13222">
    <property type="entry name" value="RB1-INDUCIBLE COILED-COIL"/>
    <property type="match status" value="1"/>
</dbReference>
<feature type="domain" description="Autophagy-related protein 11 C-terminal" evidence="10">
    <location>
        <begin position="1017"/>
        <end position="1103"/>
    </location>
</feature>
<dbReference type="PANTHER" id="PTHR13222:SF1">
    <property type="entry name" value="RB1-INDUCIBLE COILED-COIL PROTEIN 1"/>
    <property type="match status" value="1"/>
</dbReference>
<keyword evidence="3 6" id="KW-0653">Protein transport</keyword>
<evidence type="ECO:0000256" key="3">
    <source>
        <dbReference type="ARBA" id="ARBA00022927"/>
    </source>
</evidence>
<dbReference type="Proteomes" id="UP001473302">
    <property type="component" value="Unassembled WGS sequence"/>
</dbReference>
<dbReference type="InterPro" id="IPR040040">
    <property type="entry name" value="ATG11"/>
</dbReference>
<comment type="function">
    <text evidence="6">Involved in cytoplasm to vacuole transport (Cvt), pexophagy, mitophagy and nucleophagy. Recruits mitochondria for their selective degradation via autophagy (mitophagy) during starvation. Works as scaffold proteins that recruit ATG proteins to the pre-autophagosome (PAS), the site of vesicle/autophagosome formation. Required for the Cvt vesicles completion.</text>
</comment>
<evidence type="ECO:0000256" key="5">
    <source>
        <dbReference type="ARBA" id="ARBA00023054"/>
    </source>
</evidence>
<evidence type="ECO:0000313" key="12">
    <source>
        <dbReference type="Proteomes" id="UP001473302"/>
    </source>
</evidence>
<comment type="similarity">
    <text evidence="1 6">Belongs to the ATG11 family.</text>
</comment>
<evidence type="ECO:0000256" key="7">
    <source>
        <dbReference type="SAM" id="Coils"/>
    </source>
</evidence>
<dbReference type="InterPro" id="IPR045326">
    <property type="entry name" value="ATG17-like_dom"/>
</dbReference>
<dbReference type="Pfam" id="PF04108">
    <property type="entry name" value="ATG17_like"/>
    <property type="match status" value="1"/>
</dbReference>
<reference evidence="11 12" key="1">
    <citation type="submission" date="2024-04" db="EMBL/GenBank/DDBJ databases">
        <title>genome sequences of Mucor flavus KT1a and Helicostylum pulchrum KT1b strains isolated from the surface of a dry-aged beef.</title>
        <authorList>
            <person name="Toyotome T."/>
            <person name="Hosono M."/>
            <person name="Torimaru M."/>
            <person name="Fukuda K."/>
            <person name="Mikami N."/>
        </authorList>
    </citation>
    <scope>NUCLEOTIDE SEQUENCE [LARGE SCALE GENOMIC DNA]</scope>
    <source>
        <strain evidence="11 12">KT1a</strain>
    </source>
</reference>
<dbReference type="Pfam" id="PF10377">
    <property type="entry name" value="ATG11"/>
    <property type="match status" value="1"/>
</dbReference>
<accession>A0ABP9YTJ8</accession>
<evidence type="ECO:0000259" key="9">
    <source>
        <dbReference type="Pfam" id="PF04108"/>
    </source>
</evidence>
<keyword evidence="2 6" id="KW-0813">Transport</keyword>
<comment type="caution">
    <text evidence="11">The sequence shown here is derived from an EMBL/GenBank/DDBJ whole genome shotgun (WGS) entry which is preliminary data.</text>
</comment>
<evidence type="ECO:0000256" key="2">
    <source>
        <dbReference type="ARBA" id="ARBA00022448"/>
    </source>
</evidence>
<keyword evidence="4 6" id="KW-0072">Autophagy</keyword>
<feature type="region of interest" description="Disordered" evidence="8">
    <location>
        <begin position="1111"/>
        <end position="1146"/>
    </location>
</feature>
<gene>
    <name evidence="11" type="ORF">MFLAVUS_003611</name>
</gene>
<dbReference type="EMBL" id="BAABUK010000006">
    <property type="protein sequence ID" value="GAA5810192.1"/>
    <property type="molecule type" value="Genomic_DNA"/>
</dbReference>
<feature type="coiled-coil region" evidence="7">
    <location>
        <begin position="593"/>
        <end position="727"/>
    </location>
</feature>
<evidence type="ECO:0000313" key="11">
    <source>
        <dbReference type="EMBL" id="GAA5810192.1"/>
    </source>
</evidence>
<organism evidence="11 12">
    <name type="scientific">Mucor flavus</name>
    <dbReference type="NCBI Taxonomy" id="439312"/>
    <lineage>
        <taxon>Eukaryota</taxon>
        <taxon>Fungi</taxon>
        <taxon>Fungi incertae sedis</taxon>
        <taxon>Mucoromycota</taxon>
        <taxon>Mucoromycotina</taxon>
        <taxon>Mucoromycetes</taxon>
        <taxon>Mucorales</taxon>
        <taxon>Mucorineae</taxon>
        <taxon>Mucoraceae</taxon>
        <taxon>Mucor</taxon>
    </lineage>
</organism>
<keyword evidence="6" id="KW-0926">Vacuole</keyword>
<keyword evidence="12" id="KW-1185">Reference proteome</keyword>
<evidence type="ECO:0000256" key="6">
    <source>
        <dbReference type="RuleBase" id="RU367075"/>
    </source>
</evidence>
<keyword evidence="5 7" id="KW-0175">Coiled coil</keyword>
<evidence type="ECO:0000256" key="8">
    <source>
        <dbReference type="SAM" id="MobiDB-lite"/>
    </source>
</evidence>
<comment type="subcellular location">
    <subcellularLocation>
        <location evidence="6">Preautophagosomal structure membrane</location>
        <topology evidence="6">Peripheral membrane protein</topology>
    </subcellularLocation>
    <subcellularLocation>
        <location evidence="6">Vacuole membrane</location>
        <topology evidence="6">Peripheral membrane protein</topology>
    </subcellularLocation>
    <text evidence="6">During pexophagy, accumulates in the vacuolar membrane region, where the peroxisomes contact the vacuole.</text>
</comment>
<sequence length="1158" mass="133890">MGYREELVFCYDREYLDAPPDIISAFIEREISGLEPEIPFHSDIVLSRIRQTLDKNTMEDNCYRYIDFFEKLGSYSDSIVEAIFTHQTLAKVSVEEQKNQAMALNVALQNMISHIKLGTDATKMFLKTVKKEINVQVNLLRYLDENVLILQNMNIHSPIQDLLEPEFRNKVKLYDFIDTQLVESTKADTIELCKYLKFHSSKLKADISEIENFEKEIVQHVAENSHLLTLDDTLCDIKKVGDMARVCNKGIKSSLDKAFEKLTSLKNEELNAGFNRLNISTNSRRSQSVKKKFESFDHLADYQLDDPVAKLQKYDAIVRKNVVKLINSKRDSVTHFFKHMNVISDIQGCIAKLDRDSAANRVYLKDFKEKYGKNDLRSVRHAVLAYGALLIEIVRRKEYKQILIRNSNIIADILSDYRFKEEKRRDYFRHTIRNLLPFKLVGFDGTSPQSEITLNGVNSQDRIQLDKKDVEEYISILDTAYCQQIHSSLTRQPSFASPRTKKLSKSLNIVESDDIMLLFGTMSQQLNDLKSDFLKTVESNFFTVNQINPALIQEIIDQKDEPLPPSVSHSSSSSTFSVVIDDKKLISATIAENNQLREVILEMTEKHQKETEDFQVSLKNLESEKEELDAQVQNFDNERQTFEQNRQSFINELKNKDKTADFRIASAEDDFQSKISDLQYALEEEKRMKKNLEIELNTINADHETEIEELKELLRIEKQKTQNARNEKWEETSRANLLAETVISLKANLQLEKTHHEESQSERALYKDRSDKLLEKLEEKNKAIDEIKVFQEHTKLMVARTQQDWIFKDKELKKCKEEQEVVNTSVKELLSRFRDGENKNADFDLKKDLKIFKESLENHSTRTHELEQCFTEIKDLLNSCKREDSPSQDINLKTDVKAFKEYLKSFLKSHCDLNNSYETITEDFAQLSESNKNLTDLLLEWKTIASRMAEKLEEFRKNVLLDLVIKLQLPMDEVELSLLSRNLSPSDDDAAIWNEVLQLSSAINTQRFVMAVLENAKNLYDNFVVGDVALFLPTRNSTGKPWAAFNINAPHYFLQSNDTTSSQMQNREWIVARIIDITENTVDENLNPYGLTLGLKYYDLEVENWRANRPTNKSKKRLIEPDSGLASLGSGNATPPKRPSFSSVSSSSTNIVHSYVNK</sequence>